<dbReference type="Gene3D" id="3.20.20.80">
    <property type="entry name" value="Glycosidases"/>
    <property type="match status" value="1"/>
</dbReference>
<dbReference type="PROSITE" id="PS51257">
    <property type="entry name" value="PROKAR_LIPOPROTEIN"/>
    <property type="match status" value="1"/>
</dbReference>
<keyword evidence="8" id="KW-1185">Reference proteome</keyword>
<reference evidence="7 8" key="1">
    <citation type="submission" date="2021-02" db="EMBL/GenBank/DDBJ databases">
        <title>Niveibacterium changnyeongensis HC41.</title>
        <authorList>
            <person name="Kang M."/>
        </authorList>
    </citation>
    <scope>NUCLEOTIDE SEQUENCE [LARGE SCALE GENOMIC DNA]</scope>
    <source>
        <strain evidence="7 8">HC41</strain>
    </source>
</reference>
<proteinExistence type="inferred from homology"/>
<feature type="signal peptide" evidence="5">
    <location>
        <begin position="1"/>
        <end position="20"/>
    </location>
</feature>
<evidence type="ECO:0000256" key="3">
    <source>
        <dbReference type="ARBA" id="ARBA00023295"/>
    </source>
</evidence>
<keyword evidence="5" id="KW-0732">Signal</keyword>
<evidence type="ECO:0000259" key="6">
    <source>
        <dbReference type="PROSITE" id="PS51764"/>
    </source>
</evidence>
<dbReference type="InterPro" id="IPR000805">
    <property type="entry name" value="Glyco_hydro_26"/>
</dbReference>
<comment type="similarity">
    <text evidence="1 4">Belongs to the glycosyl hydrolase 26 family.</text>
</comment>
<dbReference type="PANTHER" id="PTHR40079">
    <property type="entry name" value="MANNAN ENDO-1,4-BETA-MANNOSIDASE E-RELATED"/>
    <property type="match status" value="1"/>
</dbReference>
<organism evidence="7 8">
    <name type="scientific">Niveibacterium microcysteis</name>
    <dbReference type="NCBI Taxonomy" id="2811415"/>
    <lineage>
        <taxon>Bacteria</taxon>
        <taxon>Pseudomonadati</taxon>
        <taxon>Pseudomonadota</taxon>
        <taxon>Betaproteobacteria</taxon>
        <taxon>Rhodocyclales</taxon>
        <taxon>Rhodocyclaceae</taxon>
        <taxon>Niveibacterium</taxon>
    </lineage>
</organism>
<dbReference type="PRINTS" id="PR00739">
    <property type="entry name" value="GLHYDRLASE26"/>
</dbReference>
<evidence type="ECO:0000256" key="4">
    <source>
        <dbReference type="PROSITE-ProRule" id="PRU01100"/>
    </source>
</evidence>
<gene>
    <name evidence="7" type="ORF">JY500_02725</name>
</gene>
<comment type="caution">
    <text evidence="4">Lacks conserved residue(s) required for the propagation of feature annotation.</text>
</comment>
<name>A0ABX7M748_9RHOO</name>
<keyword evidence="3" id="KW-0326">Glycosidase</keyword>
<dbReference type="SUPFAM" id="SSF51445">
    <property type="entry name" value="(Trans)glycosidases"/>
    <property type="match status" value="1"/>
</dbReference>
<evidence type="ECO:0000313" key="7">
    <source>
        <dbReference type="EMBL" id="QSI77589.1"/>
    </source>
</evidence>
<dbReference type="PANTHER" id="PTHR40079:SF4">
    <property type="entry name" value="GH26 DOMAIN-CONTAINING PROTEIN-RELATED"/>
    <property type="match status" value="1"/>
</dbReference>
<dbReference type="EMBL" id="CP071060">
    <property type="protein sequence ID" value="QSI77589.1"/>
    <property type="molecule type" value="Genomic_DNA"/>
</dbReference>
<accession>A0ABX7M748</accession>
<dbReference type="Pfam" id="PF02156">
    <property type="entry name" value="Glyco_hydro_26"/>
    <property type="match status" value="1"/>
</dbReference>
<evidence type="ECO:0000256" key="5">
    <source>
        <dbReference type="SAM" id="SignalP"/>
    </source>
</evidence>
<dbReference type="RefSeq" id="WP_206255000.1">
    <property type="nucleotide sequence ID" value="NZ_CP071060.1"/>
</dbReference>
<sequence>MKPVITAASIALLLVLVACGGSSDSPPAAATIANPSDPAASADAVAVLHYVHALSSQRGSGVVVGQNTGHGDQILNQSGNVGYAPLVGALEASSGELPGIVGLDYEHDEIFTPERLAAANKVLIAHWQKGGLVTINWSPQSPWLNDESDLAGNRGVWSNTRQTGDNMKNVDLRKLLDPASPMHAIWRKKLDRIAAALGELQSAGVVVLWRPMQEMNWNLFWWGATNPPSTGTDPYVAVWQDMHRYFTKDKGLHNLLWVYSPYSYYPVTWRYPGNNFVDVVAATSYNDKLDIPYYSDLRDLGKPMGMGEWGAVGAVTLTGSFDDRLYVSRRQKDYPEIAYWVSWHNWDWGDGTSAHMSINGNLNADAMMRDASALTVSRLKWKDFR</sequence>
<keyword evidence="2" id="KW-0378">Hydrolase</keyword>
<dbReference type="InterPro" id="IPR017853">
    <property type="entry name" value="GH"/>
</dbReference>
<protein>
    <recommendedName>
        <fullName evidence="6">GH26 domain-containing protein</fullName>
    </recommendedName>
</protein>
<feature type="chain" id="PRO_5046326935" description="GH26 domain-containing protein" evidence="5">
    <location>
        <begin position="21"/>
        <end position="385"/>
    </location>
</feature>
<dbReference type="InterPro" id="IPR022790">
    <property type="entry name" value="GH26_dom"/>
</dbReference>
<dbReference type="Proteomes" id="UP000663570">
    <property type="component" value="Chromosome"/>
</dbReference>
<evidence type="ECO:0000256" key="2">
    <source>
        <dbReference type="ARBA" id="ARBA00022801"/>
    </source>
</evidence>
<dbReference type="PROSITE" id="PS51764">
    <property type="entry name" value="GH26"/>
    <property type="match status" value="1"/>
</dbReference>
<feature type="domain" description="GH26" evidence="6">
    <location>
        <begin position="42"/>
        <end position="377"/>
    </location>
</feature>
<evidence type="ECO:0000313" key="8">
    <source>
        <dbReference type="Proteomes" id="UP000663570"/>
    </source>
</evidence>
<evidence type="ECO:0000256" key="1">
    <source>
        <dbReference type="ARBA" id="ARBA00007754"/>
    </source>
</evidence>